<feature type="transmembrane region" description="Helical" evidence="1">
    <location>
        <begin position="20"/>
        <end position="40"/>
    </location>
</feature>
<dbReference type="RefSeq" id="WP_326019433.1">
    <property type="nucleotide sequence ID" value="NZ_JAOZYC010000135.1"/>
</dbReference>
<evidence type="ECO:0000313" key="3">
    <source>
        <dbReference type="Proteomes" id="UP001354931"/>
    </source>
</evidence>
<dbReference type="EMBL" id="JAOZYC010000135">
    <property type="protein sequence ID" value="MEB8340566.1"/>
    <property type="molecule type" value="Genomic_DNA"/>
</dbReference>
<evidence type="ECO:0000313" key="2">
    <source>
        <dbReference type="EMBL" id="MEB8340566.1"/>
    </source>
</evidence>
<feature type="transmembrane region" description="Helical" evidence="1">
    <location>
        <begin position="81"/>
        <end position="99"/>
    </location>
</feature>
<feature type="transmembrane region" description="Helical" evidence="1">
    <location>
        <begin position="287"/>
        <end position="308"/>
    </location>
</feature>
<dbReference type="Proteomes" id="UP001354931">
    <property type="component" value="Unassembled WGS sequence"/>
</dbReference>
<proteinExistence type="predicted"/>
<keyword evidence="1" id="KW-1133">Transmembrane helix</keyword>
<feature type="transmembrane region" description="Helical" evidence="1">
    <location>
        <begin position="196"/>
        <end position="214"/>
    </location>
</feature>
<accession>A0ABU6F964</accession>
<feature type="transmembrane region" description="Helical" evidence="1">
    <location>
        <begin position="167"/>
        <end position="189"/>
    </location>
</feature>
<feature type="transmembrane region" description="Helical" evidence="1">
    <location>
        <begin position="120"/>
        <end position="142"/>
    </location>
</feature>
<reference evidence="2 3" key="1">
    <citation type="submission" date="2022-10" db="EMBL/GenBank/DDBJ databases">
        <authorList>
            <person name="Xie J."/>
            <person name="Shen N."/>
        </authorList>
    </citation>
    <scope>NUCLEOTIDE SEQUENCE [LARGE SCALE GENOMIC DNA]</scope>
    <source>
        <strain evidence="2 3">YIM65594</strain>
    </source>
</reference>
<keyword evidence="1" id="KW-0812">Transmembrane</keyword>
<organism evidence="2 3">
    <name type="scientific">Streptomyces endophyticus</name>
    <dbReference type="NCBI Taxonomy" id="714166"/>
    <lineage>
        <taxon>Bacteria</taxon>
        <taxon>Bacillati</taxon>
        <taxon>Actinomycetota</taxon>
        <taxon>Actinomycetes</taxon>
        <taxon>Kitasatosporales</taxon>
        <taxon>Streptomycetaceae</taxon>
        <taxon>Streptomyces</taxon>
    </lineage>
</organism>
<protein>
    <submittedName>
        <fullName evidence="2">ABC transporter permease</fullName>
    </submittedName>
</protein>
<name>A0ABU6F964_9ACTN</name>
<keyword evidence="1" id="KW-0472">Membrane</keyword>
<comment type="caution">
    <text evidence="2">The sequence shown here is derived from an EMBL/GenBank/DDBJ whole genome shotgun (WGS) entry which is preliminary data.</text>
</comment>
<sequence length="313" mass="33136">MSATTIPLGLPRTVLRLHRVAAWLWIAFVVVTGALLLWLWGPGTAGLDITGHCNPATANGCTAKGATADAYHYVLTLTDTLVTLVPVAASVFAGGLLIGRELGRGTAQLAWTQSVTPVRWLAAKLALPAAFLVVGTTILMLLRRLVASEAPGLSDHRWYGSTQLYNVLGPTAVALSLLGLAIGAMVALLTRRTLPAATYSLIATAVVVGALDAVRDRLWPTVTATGDVNEGYQYFAGSLVSEGAMTASGARISDPLCVDDRACLTAHNVTGFYREGHPPSHFWPLQLVETTLVLALTAAATATAFWLLRRRTR</sequence>
<evidence type="ECO:0000256" key="1">
    <source>
        <dbReference type="SAM" id="Phobius"/>
    </source>
</evidence>
<gene>
    <name evidence="2" type="ORF">OKJ99_24020</name>
</gene>
<keyword evidence="3" id="KW-1185">Reference proteome</keyword>